<dbReference type="SUPFAM" id="SSF51261">
    <property type="entry name" value="Duplicated hybrid motif"/>
    <property type="match status" value="1"/>
</dbReference>
<dbReference type="CDD" id="cd12797">
    <property type="entry name" value="M23_peptidase"/>
    <property type="match status" value="1"/>
</dbReference>
<sequence length="298" mass="32014">MLAKRYSFIVADRSSGAVRSFTLSLRPTLALLATVLAIPIVWTAHARWSDANQIAQLQLRNATTEIENARYRTSTSELSARITALQLTLNDLSDSAMMDPRIRRALGRVSEARGWDDTVLPRSAATSRPAETFGLLHDLLNMLDTQLVVASTGVEQQRALAAATPVNLPSDGRVTARFGFRADPFTGERTFHNAVDISTDYGQPVYATADGIIASAGRSGAFGNLIKLDHGFGLTTRYGHLSKFAAATGEHVSRGDLIGYAGATGRATGSHVHYEVWLNGHALNPLQLTAVAQSQAAN</sequence>
<dbReference type="EMBL" id="UINC01005743">
    <property type="protein sequence ID" value="SVA23272.1"/>
    <property type="molecule type" value="Genomic_DNA"/>
</dbReference>
<keyword evidence="1" id="KW-0732">Signal</keyword>
<dbReference type="AlphaFoldDB" id="A0A381U4U6"/>
<protein>
    <recommendedName>
        <fullName evidence="2">M23ase beta-sheet core domain-containing protein</fullName>
    </recommendedName>
</protein>
<dbReference type="Pfam" id="PF01551">
    <property type="entry name" value="Peptidase_M23"/>
    <property type="match status" value="1"/>
</dbReference>
<dbReference type="GO" id="GO:0004222">
    <property type="term" value="F:metalloendopeptidase activity"/>
    <property type="evidence" value="ECO:0007669"/>
    <property type="project" value="TreeGrafter"/>
</dbReference>
<gene>
    <name evidence="3" type="ORF">METZ01_LOCUS76126</name>
</gene>
<organism evidence="3">
    <name type="scientific">marine metagenome</name>
    <dbReference type="NCBI Taxonomy" id="408172"/>
    <lineage>
        <taxon>unclassified sequences</taxon>
        <taxon>metagenomes</taxon>
        <taxon>ecological metagenomes</taxon>
    </lineage>
</organism>
<reference evidence="3" key="1">
    <citation type="submission" date="2018-05" db="EMBL/GenBank/DDBJ databases">
        <authorList>
            <person name="Lanie J.A."/>
            <person name="Ng W.-L."/>
            <person name="Kazmierczak K.M."/>
            <person name="Andrzejewski T.M."/>
            <person name="Davidsen T.M."/>
            <person name="Wayne K.J."/>
            <person name="Tettelin H."/>
            <person name="Glass J.I."/>
            <person name="Rusch D."/>
            <person name="Podicherti R."/>
            <person name="Tsui H.-C.T."/>
            <person name="Winkler M.E."/>
        </authorList>
    </citation>
    <scope>NUCLEOTIDE SEQUENCE</scope>
</reference>
<dbReference type="PANTHER" id="PTHR21666">
    <property type="entry name" value="PEPTIDASE-RELATED"/>
    <property type="match status" value="1"/>
</dbReference>
<dbReference type="InterPro" id="IPR016047">
    <property type="entry name" value="M23ase_b-sheet_dom"/>
</dbReference>
<dbReference type="InterPro" id="IPR050570">
    <property type="entry name" value="Cell_wall_metabolism_enzyme"/>
</dbReference>
<accession>A0A381U4U6</accession>
<evidence type="ECO:0000259" key="2">
    <source>
        <dbReference type="Pfam" id="PF01551"/>
    </source>
</evidence>
<name>A0A381U4U6_9ZZZZ</name>
<dbReference type="PANTHER" id="PTHR21666:SF289">
    <property type="entry name" value="L-ALA--D-GLU ENDOPEPTIDASE"/>
    <property type="match status" value="1"/>
</dbReference>
<dbReference type="Gene3D" id="2.70.70.10">
    <property type="entry name" value="Glucose Permease (Domain IIA)"/>
    <property type="match status" value="1"/>
</dbReference>
<evidence type="ECO:0000313" key="3">
    <source>
        <dbReference type="EMBL" id="SVA23272.1"/>
    </source>
</evidence>
<feature type="domain" description="M23ase beta-sheet core" evidence="2">
    <location>
        <begin position="191"/>
        <end position="285"/>
    </location>
</feature>
<dbReference type="InterPro" id="IPR011055">
    <property type="entry name" value="Dup_hybrid_motif"/>
</dbReference>
<proteinExistence type="predicted"/>
<evidence type="ECO:0000256" key="1">
    <source>
        <dbReference type="ARBA" id="ARBA00022729"/>
    </source>
</evidence>